<dbReference type="Pfam" id="PF01734">
    <property type="entry name" value="Patatin"/>
    <property type="match status" value="1"/>
</dbReference>
<keyword evidence="1" id="KW-0521">NADP</keyword>
<reference evidence="4 5" key="1">
    <citation type="submission" date="2020-03" db="EMBL/GenBank/DDBJ databases">
        <title>Draft Genome Sequence of Cudoniella acicularis.</title>
        <authorList>
            <person name="Buettner E."/>
            <person name="Kellner H."/>
        </authorList>
    </citation>
    <scope>NUCLEOTIDE SEQUENCE [LARGE SCALE GENOMIC DNA]</scope>
    <source>
        <strain evidence="4 5">DSM 108380</strain>
    </source>
</reference>
<evidence type="ECO:0000256" key="2">
    <source>
        <dbReference type="ARBA" id="ARBA00023098"/>
    </source>
</evidence>
<dbReference type="OrthoDB" id="5327538at2759"/>
<dbReference type="InterPro" id="IPR036291">
    <property type="entry name" value="NAD(P)-bd_dom_sf"/>
</dbReference>
<proteinExistence type="predicted"/>
<keyword evidence="5" id="KW-1185">Reference proteome</keyword>
<dbReference type="InterPro" id="IPR002347">
    <property type="entry name" value="SDR_fam"/>
</dbReference>
<evidence type="ECO:0000313" key="4">
    <source>
        <dbReference type="EMBL" id="KAF4630389.1"/>
    </source>
</evidence>
<keyword evidence="2" id="KW-0443">Lipid metabolism</keyword>
<accession>A0A8H4W492</accession>
<dbReference type="InterPro" id="IPR051935">
    <property type="entry name" value="HSDL2"/>
</dbReference>
<dbReference type="Gene3D" id="3.40.50.720">
    <property type="entry name" value="NAD(P)-binding Rossmann-like Domain"/>
    <property type="match status" value="1"/>
</dbReference>
<evidence type="ECO:0000259" key="3">
    <source>
        <dbReference type="Pfam" id="PF01734"/>
    </source>
</evidence>
<protein>
    <recommendedName>
        <fullName evidence="3">PNPLA domain-containing protein</fullName>
    </recommendedName>
</protein>
<evidence type="ECO:0000256" key="1">
    <source>
        <dbReference type="ARBA" id="ARBA00022857"/>
    </source>
</evidence>
<dbReference type="EMBL" id="JAAMPI010000555">
    <property type="protein sequence ID" value="KAF4630389.1"/>
    <property type="molecule type" value="Genomic_DNA"/>
</dbReference>
<dbReference type="Gene3D" id="3.40.1090.10">
    <property type="entry name" value="Cytosolic phospholipase A2 catalytic domain"/>
    <property type="match status" value="1"/>
</dbReference>
<dbReference type="Pfam" id="PF00106">
    <property type="entry name" value="adh_short"/>
    <property type="match status" value="2"/>
</dbReference>
<feature type="domain" description="PNPLA" evidence="3">
    <location>
        <begin position="355"/>
        <end position="434"/>
    </location>
</feature>
<dbReference type="PROSITE" id="PS00061">
    <property type="entry name" value="ADH_SHORT"/>
    <property type="match status" value="1"/>
</dbReference>
<comment type="caution">
    <text evidence="4">The sequence shown here is derived from an EMBL/GenBank/DDBJ whole genome shotgun (WGS) entry which is preliminary data.</text>
</comment>
<dbReference type="PANTHER" id="PTHR42808:SF4">
    <property type="entry name" value="SHORT CHAIN DEHYDROGENASE"/>
    <property type="match status" value="1"/>
</dbReference>
<name>A0A8H4W492_9HELO</name>
<dbReference type="SUPFAM" id="SSF51735">
    <property type="entry name" value="NAD(P)-binding Rossmann-fold domains"/>
    <property type="match status" value="1"/>
</dbReference>
<organism evidence="4 5">
    <name type="scientific">Cudoniella acicularis</name>
    <dbReference type="NCBI Taxonomy" id="354080"/>
    <lineage>
        <taxon>Eukaryota</taxon>
        <taxon>Fungi</taxon>
        <taxon>Dikarya</taxon>
        <taxon>Ascomycota</taxon>
        <taxon>Pezizomycotina</taxon>
        <taxon>Leotiomycetes</taxon>
        <taxon>Helotiales</taxon>
        <taxon>Tricladiaceae</taxon>
        <taxon>Cudoniella</taxon>
    </lineage>
</organism>
<dbReference type="PRINTS" id="PR00081">
    <property type="entry name" value="GDHRDH"/>
</dbReference>
<dbReference type="AlphaFoldDB" id="A0A8H4W492"/>
<dbReference type="InterPro" id="IPR002641">
    <property type="entry name" value="PNPLA_dom"/>
</dbReference>
<dbReference type="InterPro" id="IPR020904">
    <property type="entry name" value="Sc_DH/Rdtase_CS"/>
</dbReference>
<dbReference type="SUPFAM" id="SSF52151">
    <property type="entry name" value="FabD/lysophospholipase-like"/>
    <property type="match status" value="1"/>
</dbReference>
<evidence type="ECO:0000313" key="5">
    <source>
        <dbReference type="Proteomes" id="UP000566819"/>
    </source>
</evidence>
<dbReference type="GO" id="GO:0046486">
    <property type="term" value="P:glycerolipid metabolic process"/>
    <property type="evidence" value="ECO:0007669"/>
    <property type="project" value="UniProtKB-ARBA"/>
</dbReference>
<sequence>MASKQQVALIVGASRGIGRQVAIDLAKNGYAVVVAAKSTSDASTTKPFPPDPNSQQSTISTVQREINEAGGEATAIPVDTRDFDSVQRLVDETAKIYGHIDVLIYNSGAIWWASVENTPMKRFQLMQRINVEGLYGTIQAALPHFKNNGWKARVIVVSPPIYSRFFRGKTAYAMGKVGMSVLTKGLAMDWEREGKKDMAITSIWPASSIESAATGQITKTDPDAEKDLRKPTIYSDAILAMLRAPVADVNGLLDLDEDFLRSHEGVTDFSKYSVAERPALVFSALPYRNPPPNSALATISKASFYAISAISHQQVPIRPISSYVRNINGGSISKGWKGRQDVFSGDAVSRPLLLLSLDGGGVRGLSSIIILKHFMENISRKIGRVVQPWEVFDMIGGTSAGGLIAVMLGRLRMSVDECEDAILEEAIKKIIVQNARSLTGMEEITLLQDPDPRCKVTIGKYGQQFADGAVLYNNPIQLVEMEASVKWPNRMKHAVILMKDITTQTEKTANDFHRAHPTMVQQNRLYRFNVFHGLADSPLPIDIKKKIQLIVEHQAGHGQDIIDYVQRKLKTNNEAIREEVIWKANRIFIWVVLVVQMLNKAFDKGKVKAMRKKLDEIPSDLDDLFSKLVGDEDDNDDRRATILLFQWVLFSKTSLKPEELYFAVLAGTDPDELGAWHRAEIDLTMIQRFITSTSKGLVEIVCGVTDNDAYMDEYDSGMDDDGSRIQFIHQSVIDFLTRNKRLLKLDPTTPKRYRRRS</sequence>
<dbReference type="InterPro" id="IPR016035">
    <property type="entry name" value="Acyl_Trfase/lysoPLipase"/>
</dbReference>
<dbReference type="Proteomes" id="UP000566819">
    <property type="component" value="Unassembled WGS sequence"/>
</dbReference>
<gene>
    <name evidence="4" type="ORF">G7Y89_g7756</name>
</gene>
<dbReference type="PANTHER" id="PTHR42808">
    <property type="entry name" value="HYDROXYSTEROID DEHYDROGENASE-LIKE PROTEIN 2"/>
    <property type="match status" value="1"/>
</dbReference>